<reference evidence="4" key="1">
    <citation type="submission" date="2021-01" db="EMBL/GenBank/DDBJ databases">
        <authorList>
            <person name="Corre E."/>
            <person name="Pelletier E."/>
            <person name="Niang G."/>
            <person name="Scheremetjew M."/>
            <person name="Finn R."/>
            <person name="Kale V."/>
            <person name="Holt S."/>
            <person name="Cochrane G."/>
            <person name="Meng A."/>
            <person name="Brown T."/>
            <person name="Cohen L."/>
        </authorList>
    </citation>
    <scope>NUCLEOTIDE SEQUENCE</scope>
    <source>
        <strain evidence="4">Grunow 1884</strain>
    </source>
</reference>
<dbReference type="InterPro" id="IPR001202">
    <property type="entry name" value="WW_dom"/>
</dbReference>
<name>A0A7S2ETL6_TRICV</name>
<dbReference type="SMART" id="SM00456">
    <property type="entry name" value="WW"/>
    <property type="match status" value="1"/>
</dbReference>
<feature type="compositionally biased region" description="Low complexity" evidence="2">
    <location>
        <begin position="49"/>
        <end position="74"/>
    </location>
</feature>
<dbReference type="GO" id="GO:0005739">
    <property type="term" value="C:mitochondrion"/>
    <property type="evidence" value="ECO:0007669"/>
    <property type="project" value="TreeGrafter"/>
</dbReference>
<comment type="similarity">
    <text evidence="1">Belongs to the CBP3 family.</text>
</comment>
<dbReference type="Pfam" id="PF03981">
    <property type="entry name" value="Ubiq_cyt_C_chap"/>
    <property type="match status" value="1"/>
</dbReference>
<dbReference type="PROSITE" id="PS50020">
    <property type="entry name" value="WW_DOMAIN_2"/>
    <property type="match status" value="1"/>
</dbReference>
<feature type="domain" description="WW" evidence="3">
    <location>
        <begin position="322"/>
        <end position="355"/>
    </location>
</feature>
<dbReference type="PANTHER" id="PTHR12184">
    <property type="entry name" value="UBIQUINOL-CYTOCHROME C REDUCTASE COMPLEX ASSEMBLY FACTOR 1 FAMILY MEMBER"/>
    <property type="match status" value="1"/>
</dbReference>
<dbReference type="Gene3D" id="2.20.70.10">
    <property type="match status" value="1"/>
</dbReference>
<organism evidence="4">
    <name type="scientific">Trieres chinensis</name>
    <name type="common">Marine centric diatom</name>
    <name type="synonym">Odontella sinensis</name>
    <dbReference type="NCBI Taxonomy" id="1514140"/>
    <lineage>
        <taxon>Eukaryota</taxon>
        <taxon>Sar</taxon>
        <taxon>Stramenopiles</taxon>
        <taxon>Ochrophyta</taxon>
        <taxon>Bacillariophyta</taxon>
        <taxon>Mediophyceae</taxon>
        <taxon>Biddulphiophycidae</taxon>
        <taxon>Eupodiscales</taxon>
        <taxon>Parodontellaceae</taxon>
        <taxon>Trieres</taxon>
    </lineage>
</organism>
<feature type="compositionally biased region" description="Low complexity" evidence="2">
    <location>
        <begin position="20"/>
        <end position="39"/>
    </location>
</feature>
<accession>A0A7S2ETL6</accession>
<dbReference type="InterPro" id="IPR036020">
    <property type="entry name" value="WW_dom_sf"/>
</dbReference>
<dbReference type="AlphaFoldDB" id="A0A7S2ETL6"/>
<feature type="region of interest" description="Disordered" evidence="2">
    <location>
        <begin position="15"/>
        <end position="95"/>
    </location>
</feature>
<dbReference type="CDD" id="cd00201">
    <property type="entry name" value="WW"/>
    <property type="match status" value="1"/>
</dbReference>
<dbReference type="SUPFAM" id="SSF51045">
    <property type="entry name" value="WW domain"/>
    <property type="match status" value="1"/>
</dbReference>
<dbReference type="Pfam" id="PF00397">
    <property type="entry name" value="WW"/>
    <property type="match status" value="1"/>
</dbReference>
<dbReference type="GO" id="GO:0034551">
    <property type="term" value="P:mitochondrial respiratory chain complex III assembly"/>
    <property type="evidence" value="ECO:0007669"/>
    <property type="project" value="TreeGrafter"/>
</dbReference>
<dbReference type="PROSITE" id="PS01159">
    <property type="entry name" value="WW_DOMAIN_1"/>
    <property type="match status" value="1"/>
</dbReference>
<dbReference type="InterPro" id="IPR007129">
    <property type="entry name" value="Ubiqinol_cyt_c_chaperone_CPB3"/>
</dbReference>
<dbReference type="PANTHER" id="PTHR12184:SF1">
    <property type="entry name" value="UBIQUINOL-CYTOCHROME-C REDUCTASE COMPLEX ASSEMBLY FACTOR 1"/>
    <property type="match status" value="1"/>
</dbReference>
<evidence type="ECO:0000259" key="3">
    <source>
        <dbReference type="PROSITE" id="PS50020"/>
    </source>
</evidence>
<proteinExistence type="inferred from homology"/>
<gene>
    <name evidence="4" type="ORF">OSIN01602_LOCUS17827</name>
</gene>
<dbReference type="InterPro" id="IPR021150">
    <property type="entry name" value="Ubiq_cyt_c_chap"/>
</dbReference>
<dbReference type="EMBL" id="HBGO01031031">
    <property type="protein sequence ID" value="CAD9355188.1"/>
    <property type="molecule type" value="Transcribed_RNA"/>
</dbReference>
<evidence type="ECO:0000313" key="4">
    <source>
        <dbReference type="EMBL" id="CAD9355188.1"/>
    </source>
</evidence>
<evidence type="ECO:0000256" key="2">
    <source>
        <dbReference type="SAM" id="MobiDB-lite"/>
    </source>
</evidence>
<protein>
    <recommendedName>
        <fullName evidence="3">WW domain-containing protein</fullName>
    </recommendedName>
</protein>
<sequence length="358" mass="40368">MATFRSFLSLGTIGARRFKPSPSSATATAGSAAASAAASRLLDSHPFGTAPSSSTADSDPPPTSSSKPSVSPDAVEAFQPGGRKRKDGDPSPQTKSLFARLRDKYSISAQRHRIELGERLFRAAQRRASDRTWHVDGRVPFDFRRRHALIALHVWFLHRRLIADRSEDSDLWLMVQEELFDALWNDSRARIRSEGVQEVTVNKHLKDVQSLTFKICTHLDHAFAEYAADMERRHEELVGVVWVHLLNRDEDVPRDAVVRLAAYVEFEFQNIMFLLPDEHFAEGRVAWGSTPDFSDMVDNEGKPLPPLEEDGKIGEGQLKLPTQLPKKWLEALTDAGDKYYWNVETMKSQWEEPTSETG</sequence>
<evidence type="ECO:0000256" key="1">
    <source>
        <dbReference type="ARBA" id="ARBA00006407"/>
    </source>
</evidence>